<protein>
    <submittedName>
        <fullName evidence="1">Uncharacterized protein</fullName>
    </submittedName>
</protein>
<dbReference type="EMBL" id="GBRH01204292">
    <property type="protein sequence ID" value="JAD93603.1"/>
    <property type="molecule type" value="Transcribed_RNA"/>
</dbReference>
<reference evidence="1" key="2">
    <citation type="journal article" date="2015" name="Data Brief">
        <title>Shoot transcriptome of the giant reed, Arundo donax.</title>
        <authorList>
            <person name="Barrero R.A."/>
            <person name="Guerrero F.D."/>
            <person name="Moolhuijzen P."/>
            <person name="Goolsby J.A."/>
            <person name="Tidwell J."/>
            <person name="Bellgard S.E."/>
            <person name="Bellgard M.I."/>
        </authorList>
    </citation>
    <scope>NUCLEOTIDE SEQUENCE</scope>
    <source>
        <tissue evidence="1">Shoot tissue taken approximately 20 cm above the soil surface</tissue>
    </source>
</reference>
<proteinExistence type="predicted"/>
<sequence>METYVDLSWGPVVSCLNTRKSMLGRCFNLTPISIPTQSGFASSLTQPTITRSTGRWKTLRFERWCSELCATRLSQLIARTLRNPRTFMRYNPELLEVQLMQLFEGRTS</sequence>
<accession>A0A0A9E3N4</accession>
<evidence type="ECO:0000313" key="1">
    <source>
        <dbReference type="EMBL" id="JAD93603.1"/>
    </source>
</evidence>
<dbReference type="AlphaFoldDB" id="A0A0A9E3N4"/>
<name>A0A0A9E3N4_ARUDO</name>
<reference evidence="1" key="1">
    <citation type="submission" date="2014-09" db="EMBL/GenBank/DDBJ databases">
        <authorList>
            <person name="Magalhaes I.L.F."/>
            <person name="Oliveira U."/>
            <person name="Santos F.R."/>
            <person name="Vidigal T.H.D.A."/>
            <person name="Brescovit A.D."/>
            <person name="Santos A.J."/>
        </authorList>
    </citation>
    <scope>NUCLEOTIDE SEQUENCE</scope>
    <source>
        <tissue evidence="1">Shoot tissue taken approximately 20 cm above the soil surface</tissue>
    </source>
</reference>
<organism evidence="1">
    <name type="scientific">Arundo donax</name>
    <name type="common">Giant reed</name>
    <name type="synonym">Donax arundinaceus</name>
    <dbReference type="NCBI Taxonomy" id="35708"/>
    <lineage>
        <taxon>Eukaryota</taxon>
        <taxon>Viridiplantae</taxon>
        <taxon>Streptophyta</taxon>
        <taxon>Embryophyta</taxon>
        <taxon>Tracheophyta</taxon>
        <taxon>Spermatophyta</taxon>
        <taxon>Magnoliopsida</taxon>
        <taxon>Liliopsida</taxon>
        <taxon>Poales</taxon>
        <taxon>Poaceae</taxon>
        <taxon>PACMAD clade</taxon>
        <taxon>Arundinoideae</taxon>
        <taxon>Arundineae</taxon>
        <taxon>Arundo</taxon>
    </lineage>
</organism>